<organism evidence="3 4">
    <name type="scientific">Limnovirga soli</name>
    <dbReference type="NCBI Taxonomy" id="2656915"/>
    <lineage>
        <taxon>Bacteria</taxon>
        <taxon>Pseudomonadati</taxon>
        <taxon>Bacteroidota</taxon>
        <taxon>Chitinophagia</taxon>
        <taxon>Chitinophagales</taxon>
        <taxon>Chitinophagaceae</taxon>
        <taxon>Limnovirga</taxon>
    </lineage>
</organism>
<keyword evidence="4" id="KW-1185">Reference proteome</keyword>
<dbReference type="PANTHER" id="PTHR12815:SF18">
    <property type="entry name" value="SORTING AND ASSEMBLY MACHINERY COMPONENT 50 HOMOLOG"/>
    <property type="match status" value="1"/>
</dbReference>
<dbReference type="Gene3D" id="3.10.20.310">
    <property type="entry name" value="membrane protein fhac"/>
    <property type="match status" value="1"/>
</dbReference>
<dbReference type="PANTHER" id="PTHR12815">
    <property type="entry name" value="SORTING AND ASSEMBLY MACHINERY SAMM50 PROTEIN FAMILY MEMBER"/>
    <property type="match status" value="1"/>
</dbReference>
<keyword evidence="1" id="KW-0472">Membrane</keyword>
<evidence type="ECO:0000313" key="3">
    <source>
        <dbReference type="EMBL" id="NNV56435.1"/>
    </source>
</evidence>
<gene>
    <name evidence="3" type="ORF">GD597_13270</name>
</gene>
<proteinExistence type="predicted"/>
<comment type="caution">
    <text evidence="3">The sequence shown here is derived from an EMBL/GenBank/DDBJ whole genome shotgun (WGS) entry which is preliminary data.</text>
</comment>
<dbReference type="Gene3D" id="2.40.160.50">
    <property type="entry name" value="membrane protein fhac: a member of the omp85/tpsb transporter family"/>
    <property type="match status" value="1"/>
</dbReference>
<keyword evidence="1" id="KW-1134">Transmembrane beta strand</keyword>
<protein>
    <submittedName>
        <fullName evidence="3">BamA/TamA family outer membrane protein</fullName>
    </submittedName>
</protein>
<dbReference type="RefSeq" id="WP_171608380.1">
    <property type="nucleotide sequence ID" value="NZ_WHPF01000009.1"/>
</dbReference>
<keyword evidence="2" id="KW-0812">Transmembrane</keyword>
<dbReference type="EMBL" id="WHPF01000009">
    <property type="protein sequence ID" value="NNV56435.1"/>
    <property type="molecule type" value="Genomic_DNA"/>
</dbReference>
<dbReference type="Proteomes" id="UP000598971">
    <property type="component" value="Unassembled WGS sequence"/>
</dbReference>
<accession>A0A8J8JUL8</accession>
<sequence>MAKILEYRCYLLFICCIACVQVTAQKKYTLHITSTDNKTDLLQALPLQTTFTQKNVCWQYAQQLPALLATRGYISAAIDSIWQTDSTVYLQLFVGEKYVWNQFAVATADWPLLNQLGVYPQTFATKPFNQQKLQQLFEQLIQYFADNGYPFATVGLDSVKLEQGNISAKLHIEKANAYLIDTVIVSGNIKISANFINRYLGINNKDVYRQNKIDDINQRLATLPFLVQYQPYQIEMVNTGAVVRLYLNSRSSNQINALVGFQPANQQLGGKLLLTGEANINLRNPFGNAETLAINWQQLLAKSPRLNLSFQRPYIGHSPLGVTAGFELYKRDSFFITVQGKLGANYAISGKKQLSVFVQWNNTAVLNMDTSYIKITKRLPDIADLATTGIVLQYDFNNTNYRFNPRMGNELQLSTGFASKNIQRNSAVLAIKDEAFNYSSLYDTVKQKTYAVKSKMVAAHYFPLGKQATLKTGVQAAWLQSANYYQNEMYQIGGFKTLRGFDEEGIFTNRYAIGTVEYRYLLAQNGYFFVFTDGGYAAYKSNSTSNSHTYISAGTGISLETKTGIFTIAYALGKRNDVQLDVRQSKIHIGFVSIF</sequence>
<dbReference type="AlphaFoldDB" id="A0A8J8JUL8"/>
<dbReference type="InterPro" id="IPR039910">
    <property type="entry name" value="D15-like"/>
</dbReference>
<evidence type="ECO:0000313" key="4">
    <source>
        <dbReference type="Proteomes" id="UP000598971"/>
    </source>
</evidence>
<evidence type="ECO:0000256" key="1">
    <source>
        <dbReference type="ARBA" id="ARBA00022452"/>
    </source>
</evidence>
<evidence type="ECO:0000256" key="2">
    <source>
        <dbReference type="ARBA" id="ARBA00022692"/>
    </source>
</evidence>
<name>A0A8J8JUL8_9BACT</name>
<reference evidence="3" key="1">
    <citation type="submission" date="2019-10" db="EMBL/GenBank/DDBJ databases">
        <title>Draft genome sequence of Panacibacter sp. KCS-6.</title>
        <authorList>
            <person name="Yim K.J."/>
        </authorList>
    </citation>
    <scope>NUCLEOTIDE SEQUENCE</scope>
    <source>
        <strain evidence="3">KCS-6</strain>
    </source>
</reference>